<dbReference type="InterPro" id="IPR011990">
    <property type="entry name" value="TPR-like_helical_dom_sf"/>
</dbReference>
<dbReference type="PANTHER" id="PTHR12366">
    <property type="entry name" value="ASPARTYL/ASPARAGINYL BETA-HYDROXYLASE"/>
    <property type="match status" value="1"/>
</dbReference>
<dbReference type="SUPFAM" id="SSF48452">
    <property type="entry name" value="TPR-like"/>
    <property type="match status" value="1"/>
</dbReference>
<dbReference type="Gene3D" id="1.25.40.10">
    <property type="entry name" value="Tetratricopeptide repeat domain"/>
    <property type="match status" value="1"/>
</dbReference>
<feature type="non-terminal residue" evidence="3">
    <location>
        <position position="283"/>
    </location>
</feature>
<evidence type="ECO:0000313" key="3">
    <source>
        <dbReference type="EMBL" id="CAK0909057.1"/>
    </source>
</evidence>
<gene>
    <name evidence="3" type="ORF">PCOR1329_LOCUS83568</name>
</gene>
<comment type="similarity">
    <text evidence="1">Belongs to the aspartyl/asparaginyl beta-hydroxylase family.</text>
</comment>
<accession>A0ABN9Y8Q9</accession>
<name>A0ABN9Y8Q9_9DINO</name>
<dbReference type="Gene3D" id="2.60.120.330">
    <property type="entry name" value="B-lactam Antibiotic, Isopenicillin N Synthase, Chain"/>
    <property type="match status" value="1"/>
</dbReference>
<dbReference type="Proteomes" id="UP001189429">
    <property type="component" value="Unassembled WGS sequence"/>
</dbReference>
<dbReference type="PANTHER" id="PTHR12366:SF29">
    <property type="entry name" value="ASPARTYL BETA-HYDROXYLASE, ISOFORM L"/>
    <property type="match status" value="1"/>
</dbReference>
<sequence>VDAARVCGCGGPGAAARLARRGLFCAGLLADAGRLPAAVARLRAAARADPELGEAHVELCSLLTGSGDPESARAAAAAAIVEGGLWEDAWQRPAAWLRGLPAKPWWDARDFAWAAELDAARRTSARRWGASWAPAARAARWRARGSPWAAITAAPGGGTATRCCGATGERSCCSGSRAALASGAARPRRSQQGSIVASVLPEAVRMAEAGAGEVVLSALRPGTRVAAHCARANHRLTAHLGIFVPAPAERGDSTPQCGIRVGGCWREWHEGRVIVFDDSFEHE</sequence>
<reference evidence="3" key="1">
    <citation type="submission" date="2023-10" db="EMBL/GenBank/DDBJ databases">
        <authorList>
            <person name="Chen Y."/>
            <person name="Shah S."/>
            <person name="Dougan E. K."/>
            <person name="Thang M."/>
            <person name="Chan C."/>
        </authorList>
    </citation>
    <scope>NUCLEOTIDE SEQUENCE [LARGE SCALE GENOMIC DNA]</scope>
</reference>
<dbReference type="InterPro" id="IPR007803">
    <property type="entry name" value="Asp/Arg/Pro-Hydrxlase"/>
</dbReference>
<comment type="caution">
    <text evidence="3">The sequence shown here is derived from an EMBL/GenBank/DDBJ whole genome shotgun (WGS) entry which is preliminary data.</text>
</comment>
<evidence type="ECO:0000259" key="2">
    <source>
        <dbReference type="Pfam" id="PF05118"/>
    </source>
</evidence>
<dbReference type="InterPro" id="IPR027443">
    <property type="entry name" value="IPNS-like_sf"/>
</dbReference>
<organism evidence="3 4">
    <name type="scientific">Prorocentrum cordatum</name>
    <dbReference type="NCBI Taxonomy" id="2364126"/>
    <lineage>
        <taxon>Eukaryota</taxon>
        <taxon>Sar</taxon>
        <taxon>Alveolata</taxon>
        <taxon>Dinophyceae</taxon>
        <taxon>Prorocentrales</taxon>
        <taxon>Prorocentraceae</taxon>
        <taxon>Prorocentrum</taxon>
    </lineage>
</organism>
<dbReference type="Pfam" id="PF05118">
    <property type="entry name" value="Asp_Arg_Hydrox"/>
    <property type="match status" value="1"/>
</dbReference>
<evidence type="ECO:0000256" key="1">
    <source>
        <dbReference type="ARBA" id="ARBA00007730"/>
    </source>
</evidence>
<proteinExistence type="inferred from homology"/>
<dbReference type="InterPro" id="IPR039038">
    <property type="entry name" value="ASPH"/>
</dbReference>
<feature type="non-terminal residue" evidence="3">
    <location>
        <position position="1"/>
    </location>
</feature>
<keyword evidence="4" id="KW-1185">Reference proteome</keyword>
<evidence type="ECO:0000313" key="4">
    <source>
        <dbReference type="Proteomes" id="UP001189429"/>
    </source>
</evidence>
<protein>
    <recommendedName>
        <fullName evidence="2">Aspartyl/asparaginy/proline hydroxylase domain-containing protein</fullName>
    </recommendedName>
</protein>
<dbReference type="EMBL" id="CAUYUJ010022122">
    <property type="protein sequence ID" value="CAK0909057.1"/>
    <property type="molecule type" value="Genomic_DNA"/>
</dbReference>
<feature type="domain" description="Aspartyl/asparaginy/proline hydroxylase" evidence="2">
    <location>
        <begin position="186"/>
        <end position="283"/>
    </location>
</feature>